<feature type="domain" description="DUF6603" evidence="2">
    <location>
        <begin position="1692"/>
        <end position="2286"/>
    </location>
</feature>
<evidence type="ECO:0000313" key="3">
    <source>
        <dbReference type="EMBL" id="WZH45871.1"/>
    </source>
</evidence>
<dbReference type="Pfam" id="PF20248">
    <property type="entry name" value="DUF6603"/>
    <property type="match status" value="1"/>
</dbReference>
<accession>A0ABZ2WYK5</accession>
<dbReference type="InterPro" id="IPR046538">
    <property type="entry name" value="DUF6603"/>
</dbReference>
<reference evidence="3 4" key="1">
    <citation type="submission" date="2024-04" db="EMBL/GenBank/DDBJ databases">
        <title>Complete genome sequence of Fusarium acuminatum.</title>
        <authorList>
            <person name="Lan B."/>
        </authorList>
    </citation>
    <scope>NUCLEOTIDE SEQUENCE [LARGE SCALE GENOMIC DNA]</scope>
    <source>
        <strain evidence="3">1A</strain>
    </source>
</reference>
<sequence>MEPELPRVPATGLRVESFHLNVGAGDGAIHLLTCDKLAQYAPDERRVVLQAYIIDGGRKSLTCTNLISQLIRRIEGWYKSPYTQNGHNYLKFDGFMVTHWDNDHFGGLEKWLAIQIAPHTFGNGTTRDIISRARYDVDNGNPLSWMYSPWKWPKESQFSVDEDNGIGYLRQGNRLNLAKVRATHEILLGRNIFRQIAEPIDPKYSSQNVRNLGVLLNTVNPVQEPDTPNDLRLEVDGTTVAMPAMYCIAAEGNKLGRNVAALHTDKNMSSLVFIVVWKHLDGSHHISHYFAGDAHIELEQALAGWLDGDYIPKDKPSAYPITTTKLSHHGAHSSNPRGSFTQFQAKNILVSAGGQYSHPTWQVVLAIYFWFHLKQETSDIPYRKPFIPCRWPYWLLASRSGKNVLSKIEKADMARETKNLSGLGLKDETHKMFKDVNGTRKKLNKATIKNVFSHCWNGDDVDIDELLNTFCTVMGQISVTSTAAPGSLTVGLNGPNRVRVLDMLGYQVTSAPTSDQDGVVNVVGSNGLTNPVYHNLDAAVQCSPSSCNITRSHRSTTRSPVMAQDFPINTSTALLAARSMRGLFNSEADGDDAPGVIDMHPYKGVDQPRMFDLTDGPPDWDKIQKLKGLYGNASTTDLDIMDLSKSSEQEQVDEDWEDLGDSLSISTESRRASWATSVSHTNSDVAFPTADIHTPAQTSQLPTISFQKIPPEVRALAAEVYLNVQDEKDPDSEPKAPVGSTAYVLPEKSSHYGFLNTLHYQGIGLTGEPDSKNSTPVDDEDEVFQWLARYSSWDPEKSPVPDGFALAIRPITEWPVTDWENTRLHFEMTVPFLTKAHLRFSTDQGAKLTFSKVHDTDVAPSKREVTEEALNEFLVNRRSLVFGLESLTTPLKTTLADLATYMRVDMLSSPLLDFLTRELELTLDTNKDFHNAIWFRPSMDYETIMRLQFHADITGFNSWLRTLSPSLKVDTLRVIGRKKASWVWMSPNDKMVFTSSLTFLCQMTISSKLQLEGVFAAAEDSVSLTLTLNRAAIKKSSYSIEDMSGSDGVLQDIMTWLADNFQVANKDGLDEILKNAKNPKGGIMSENSILPRRIEILLGVGPDGKITGVRGVSIDIEACLTIGRPATAVAAEMPAVFLFTVGWSKDDGFHLQGKLWSVIPDTPFAQYDRALPEFEEYEYLDPISPVDTKNQMRTIDIARLLSDKNGEVSNLPAGIPNEIYLCEISLTKTNVAFSGAIRCSKPLADEPDGNGTPPPPMPPTISLDKVELDASYTWGTTSPSDKGFQMNLAISIDLYLGGELTEDKALEDQYAESAKLFGQVTYDRGDWAIEAAAYELSIDHLLQFWDLDDRGPISDFLGKIKIDSIELNYEFKNGKTDTGAPIDDGKDVKAPSLLKIKAQFTIADVVSLTFDYINKGGEGWALTADLGPSKTHEKATVGGLLSGFLDTVVVNSLPDGIRDAAIQNAEGAKALRLLVAKSQGVTVFALLVQIEKVSVWFIQLRQGPKGVVKRIIKAAVSKISVDVSAFQTTINSPWEELFFMWVQDKTVPKQGVDALTGITQKEFEAMSEVMKERLNVTDEQLLLFKPTASKDPAPNAQRQLRRVTPSAADDGKDGKGKDPDDKEANKVIMAAGSHLVIVAKKDGKPGVILDYLFGAKNKPASGKSMVPYDAPVVKGKGPDASGSEKGVKAPYKVKIGPLSVGNVGLWFKDGMIGVTLDATLLMGPLGLSLLGFSIGVPFGGKYSLANPPPPSAIDWGLAGLILSMDKPPLTIAGGFMRDTSMENVEVMYTGGLIVGFKPWSFEAMGAYATVYKTQTASGEWVTSIDTKPLSQLSLLSLQDDVEDALGNEVAKKDGEKRPTFTFSFIYVKMNGPLFSVGFADVAGLVGGFGINSDITLPTVEQVISFPFVAERDSAEELTPVQRMQDLMQGSWFRPAEGLYWAAAGARVTAFQMFAANIVLVLQFGNGNLLFGIFGVATCDVPALEAPVKFAHVELGIVCTFDVNSGIFKFEAQLSPRSFVLAPQCHLTGGMALFSWTKGDRSDPDPKNQISAGDWVLTIGGYHRAFFPPKQYPKPPRLGISWSLSSCLSVKGEAYFAITPKVCMGGGKIRAALSIGLLYAWFDAFMDFLMNFDPFYFQMTARVSVGVRFTLDLWLVTIRISVEISAGLDLMGPPFGGVVHVDFWVFGFDIKFGASPKPPPAINLDRFFQVATKTGSSSASSSRFLEGGSNSARSQAKSQPDTAAILLTCETGLLPPFQGTKAKPPTPTAGDGPEDDKWYVKGGNFTLNASFQIPVTAARLTERRMKVVGDGKQEETRYADCIIEDKYKKVYAKPMQLHEPLTSTVAISIKAPEPRKKKTQDVHVLENWGDQKWKLTAQVKPVQSSIWGQYDRNQDPSQVKGLIDGLLDGKDATMQLVTGISIVPPNPAVAGDLVNKFNVTKDHMASVFNPKKPDWPLFIGVTKEQEKAWTPKDRGTDWDVLTGEWKKVGDTTTSKAVDVWAKRMRYDEKSVEEDQKDEKLKGTFSPLRGIAPKKLLNNFTQLVPALPLVAVGF</sequence>
<dbReference type="Proteomes" id="UP001489902">
    <property type="component" value="Chromosome 4"/>
</dbReference>
<dbReference type="EMBL" id="CP151263">
    <property type="protein sequence ID" value="WZH45871.1"/>
    <property type="molecule type" value="Genomic_DNA"/>
</dbReference>
<evidence type="ECO:0000313" key="4">
    <source>
        <dbReference type="Proteomes" id="UP001489902"/>
    </source>
</evidence>
<evidence type="ECO:0000259" key="2">
    <source>
        <dbReference type="Pfam" id="PF20248"/>
    </source>
</evidence>
<feature type="region of interest" description="Disordered" evidence="1">
    <location>
        <begin position="1587"/>
        <end position="1623"/>
    </location>
</feature>
<keyword evidence="4" id="KW-1185">Reference proteome</keyword>
<name>A0ABZ2WYK5_9HYPO</name>
<feature type="compositionally biased region" description="Polar residues" evidence="1">
    <location>
        <begin position="2227"/>
        <end position="2237"/>
    </location>
</feature>
<gene>
    <name evidence="3" type="ORF">QYS62_006939</name>
</gene>
<dbReference type="InterPro" id="IPR036866">
    <property type="entry name" value="RibonucZ/Hydroxyglut_hydro"/>
</dbReference>
<feature type="compositionally biased region" description="Basic and acidic residues" evidence="1">
    <location>
        <begin position="1609"/>
        <end position="1623"/>
    </location>
</feature>
<proteinExistence type="predicted"/>
<evidence type="ECO:0000256" key="1">
    <source>
        <dbReference type="SAM" id="MobiDB-lite"/>
    </source>
</evidence>
<organism evidence="3 4">
    <name type="scientific">Fusarium acuminatum</name>
    <dbReference type="NCBI Taxonomy" id="5515"/>
    <lineage>
        <taxon>Eukaryota</taxon>
        <taxon>Fungi</taxon>
        <taxon>Dikarya</taxon>
        <taxon>Ascomycota</taxon>
        <taxon>Pezizomycotina</taxon>
        <taxon>Sordariomycetes</taxon>
        <taxon>Hypocreomycetidae</taxon>
        <taxon>Hypocreales</taxon>
        <taxon>Nectriaceae</taxon>
        <taxon>Fusarium</taxon>
        <taxon>Fusarium tricinctum species complex</taxon>
    </lineage>
</organism>
<feature type="region of interest" description="Disordered" evidence="1">
    <location>
        <begin position="2216"/>
        <end position="2237"/>
    </location>
</feature>
<protein>
    <recommendedName>
        <fullName evidence="2">DUF6603 domain-containing protein</fullName>
    </recommendedName>
</protein>
<dbReference type="Gene3D" id="3.60.15.10">
    <property type="entry name" value="Ribonuclease Z/Hydroxyacylglutathione hydrolase-like"/>
    <property type="match status" value="1"/>
</dbReference>